<dbReference type="Proteomes" id="UP001501084">
    <property type="component" value="Unassembled WGS sequence"/>
</dbReference>
<dbReference type="PROSITE" id="PS50846">
    <property type="entry name" value="HMA_2"/>
    <property type="match status" value="1"/>
</dbReference>
<evidence type="ECO:0000259" key="1">
    <source>
        <dbReference type="PROSITE" id="PS50846"/>
    </source>
</evidence>
<dbReference type="SUPFAM" id="SSF55008">
    <property type="entry name" value="HMA, heavy metal-associated domain"/>
    <property type="match status" value="1"/>
</dbReference>
<dbReference type="RefSeq" id="WP_090145687.1">
    <property type="nucleotide sequence ID" value="NZ_BAAAOP010000002.1"/>
</dbReference>
<comment type="caution">
    <text evidence="2">The sequence shown here is derived from an EMBL/GenBank/DDBJ whole genome shotgun (WGS) entry which is preliminary data.</text>
</comment>
<dbReference type="EMBL" id="BAAAOP010000002">
    <property type="protein sequence ID" value="GAA2185855.1"/>
    <property type="molecule type" value="Genomic_DNA"/>
</dbReference>
<dbReference type="Pfam" id="PF00403">
    <property type="entry name" value="HMA"/>
    <property type="match status" value="1"/>
</dbReference>
<evidence type="ECO:0000313" key="2">
    <source>
        <dbReference type="EMBL" id="GAA2185855.1"/>
    </source>
</evidence>
<accession>A0ABN3B1Z4</accession>
<dbReference type="CDD" id="cd00371">
    <property type="entry name" value="HMA"/>
    <property type="match status" value="1"/>
</dbReference>
<reference evidence="2 3" key="1">
    <citation type="journal article" date="2019" name="Int. J. Syst. Evol. Microbiol.">
        <title>The Global Catalogue of Microorganisms (GCM) 10K type strain sequencing project: providing services to taxonomists for standard genome sequencing and annotation.</title>
        <authorList>
            <consortium name="The Broad Institute Genomics Platform"/>
            <consortium name="The Broad Institute Genome Sequencing Center for Infectious Disease"/>
            <person name="Wu L."/>
            <person name="Ma J."/>
        </authorList>
    </citation>
    <scope>NUCLEOTIDE SEQUENCE [LARGE SCALE GENOMIC DNA]</scope>
    <source>
        <strain evidence="2 3">JCM 14919</strain>
    </source>
</reference>
<dbReference type="InterPro" id="IPR006121">
    <property type="entry name" value="HMA_dom"/>
</dbReference>
<organism evidence="2 3">
    <name type="scientific">Leucobacter alluvii</name>
    <dbReference type="NCBI Taxonomy" id="340321"/>
    <lineage>
        <taxon>Bacteria</taxon>
        <taxon>Bacillati</taxon>
        <taxon>Actinomycetota</taxon>
        <taxon>Actinomycetes</taxon>
        <taxon>Micrococcales</taxon>
        <taxon>Microbacteriaceae</taxon>
        <taxon>Leucobacter</taxon>
    </lineage>
</organism>
<sequence length="70" mass="6876">MATTAFTVTGMTCDHCERAVRSEVGEIAGVTGISVSAASGQLSVTTAGDPVDTAAVLAAVDEAGYTAQLA</sequence>
<proteinExistence type="predicted"/>
<dbReference type="Gene3D" id="3.30.70.100">
    <property type="match status" value="1"/>
</dbReference>
<feature type="domain" description="HMA" evidence="1">
    <location>
        <begin position="2"/>
        <end position="68"/>
    </location>
</feature>
<dbReference type="InterPro" id="IPR036163">
    <property type="entry name" value="HMA_dom_sf"/>
</dbReference>
<gene>
    <name evidence="2" type="ORF">GCM10009786_03970</name>
</gene>
<name>A0ABN3B1Z4_9MICO</name>
<keyword evidence="3" id="KW-1185">Reference proteome</keyword>
<evidence type="ECO:0000313" key="3">
    <source>
        <dbReference type="Proteomes" id="UP001501084"/>
    </source>
</evidence>
<protein>
    <submittedName>
        <fullName evidence="2">Heavy-metal-associated domain-containing protein</fullName>
    </submittedName>
</protein>